<evidence type="ECO:0000313" key="2">
    <source>
        <dbReference type="EMBL" id="QQZ49842.1"/>
    </source>
</evidence>
<proteinExistence type="predicted"/>
<feature type="region of interest" description="Disordered" evidence="1">
    <location>
        <begin position="1"/>
        <end position="22"/>
    </location>
</feature>
<accession>A0A974P2P4</accession>
<sequence length="85" mass="9205">MVEWTAKAQALHDDPESAPATRPTCCCARTTRRSARSGMKTGPGRWICWASPASWSSPPPRLATTGWRRWARSNSPSPAPAPTTA</sequence>
<evidence type="ECO:0000256" key="1">
    <source>
        <dbReference type="SAM" id="MobiDB-lite"/>
    </source>
</evidence>
<organism evidence="2">
    <name type="scientific">Phenylobacterium glaciei</name>
    <dbReference type="NCBI Taxonomy" id="2803784"/>
    <lineage>
        <taxon>Bacteria</taxon>
        <taxon>Pseudomonadati</taxon>
        <taxon>Pseudomonadota</taxon>
        <taxon>Alphaproteobacteria</taxon>
        <taxon>Caulobacterales</taxon>
        <taxon>Caulobacteraceae</taxon>
        <taxon>Phenylobacterium</taxon>
    </lineage>
</organism>
<name>A0A974P2P4_9CAUL</name>
<dbReference type="EMBL" id="CP068570">
    <property type="protein sequence ID" value="QQZ49842.1"/>
    <property type="molecule type" value="Genomic_DNA"/>
</dbReference>
<gene>
    <name evidence="2" type="ORF">JKL49_24385</name>
</gene>
<protein>
    <submittedName>
        <fullName evidence="2">Uncharacterized protein</fullName>
    </submittedName>
</protein>
<reference evidence="2" key="1">
    <citation type="submission" date="2021-01" db="EMBL/GenBank/DDBJ databases">
        <title>Genome sequence of Phenylobacterium sp. 20VBR1 isolated from a valley glaceir, Ny-Alesund, Svalbard.</title>
        <authorList>
            <person name="Thomas F.A."/>
            <person name="Krishnan K.P."/>
            <person name="Sinha R.K."/>
        </authorList>
    </citation>
    <scope>NUCLEOTIDE SEQUENCE</scope>
    <source>
        <strain evidence="2">20VBR1</strain>
    </source>
</reference>
<dbReference type="AlphaFoldDB" id="A0A974P2P4"/>